<dbReference type="AlphaFoldDB" id="A0A8T7H6I6"/>
<sequence>MLRSKTRTNPAIPRPKTRWTTCRSDSFIVPGIGAGAVKPSALRGEGILSNVATDDLKRRMSIDVSGRLGEDHRHMDDIARFYVKCVLWLGVHDPGYVSAYFGPEKIREEALTVTVPPESVAGYAGELLAALDTVEPLSDDARVRHAGLRGMVGALEARAGMLAGGGLSFDAAFGVPAPEDDPGWYEGLHAALDAALPGSGDLAGRYQAFMASFVVPPDRLFEVFSAAVAESRRRTAEHIRLPPGEGIEYLPGEGCSRYLGGGRSIVRVDVDRPVTIDRVLPVVCREGYPGRHTIRTIRDAVLVRGRGWIEHAVVPAASPLATVSEGAARFGVEVAFPGADRVGFAEEVLFPLAGFAPEDAALLDAVSATATDLFFSGAAWVAWGLADGALSREEACGILRDVLLLAPETAEAYLGSIEGFGAYPAAVSEGYRCVRDYVGSDPARRWERFARILTEPLMPADLADTP</sequence>
<reference evidence="1" key="1">
    <citation type="submission" date="2020-05" db="EMBL/GenBank/DDBJ databases">
        <title>The first insight into the ecology of ammonia-tolerant syntrophic propionate oxidizing bacteria.</title>
        <authorList>
            <person name="Singh A."/>
            <person name="Schnurer A."/>
            <person name="Westerholm M."/>
        </authorList>
    </citation>
    <scope>NUCLEOTIDE SEQUENCE</scope>
    <source>
        <strain evidence="1">MAG54</strain>
    </source>
</reference>
<accession>A0A8T7H6I6</accession>
<proteinExistence type="predicted"/>
<comment type="caution">
    <text evidence="1">The sequence shown here is derived from an EMBL/GenBank/DDBJ whole genome shotgun (WGS) entry which is preliminary data.</text>
</comment>
<name>A0A8T7H6I6_9EURY</name>
<dbReference type="Proteomes" id="UP000737555">
    <property type="component" value="Unassembled WGS sequence"/>
</dbReference>
<gene>
    <name evidence="1" type="ORF">HQQ74_05655</name>
</gene>
<protein>
    <submittedName>
        <fullName evidence="1">Uncharacterized protein</fullName>
    </submittedName>
</protein>
<dbReference type="EMBL" id="JABMJE010000061">
    <property type="protein sequence ID" value="NQS78180.1"/>
    <property type="molecule type" value="Genomic_DNA"/>
</dbReference>
<organism evidence="1 2">
    <name type="scientific">Methanoculleus bourgensis</name>
    <dbReference type="NCBI Taxonomy" id="83986"/>
    <lineage>
        <taxon>Archaea</taxon>
        <taxon>Methanobacteriati</taxon>
        <taxon>Methanobacteriota</taxon>
        <taxon>Stenosarchaea group</taxon>
        <taxon>Methanomicrobia</taxon>
        <taxon>Methanomicrobiales</taxon>
        <taxon>Methanomicrobiaceae</taxon>
        <taxon>Methanoculleus</taxon>
    </lineage>
</organism>
<evidence type="ECO:0000313" key="1">
    <source>
        <dbReference type="EMBL" id="NQS78180.1"/>
    </source>
</evidence>
<evidence type="ECO:0000313" key="2">
    <source>
        <dbReference type="Proteomes" id="UP000737555"/>
    </source>
</evidence>